<dbReference type="InterPro" id="IPR036525">
    <property type="entry name" value="Tubulin/FtsZ_GTPase_sf"/>
</dbReference>
<dbReference type="InterPro" id="IPR049942">
    <property type="entry name" value="DML1/Misato"/>
</dbReference>
<dbReference type="AlphaFoldDB" id="A0A1Y2E5R8"/>
<feature type="domain" description="Misato Segment II tubulin-like" evidence="5">
    <location>
        <begin position="2"/>
        <end position="130"/>
    </location>
</feature>
<protein>
    <submittedName>
        <fullName evidence="7">Tubulin nucleotide-binding domain-like protein</fullName>
    </submittedName>
</protein>
<organism evidence="7 8">
    <name type="scientific">Neocallimastix californiae</name>
    <dbReference type="NCBI Taxonomy" id="1754190"/>
    <lineage>
        <taxon>Eukaryota</taxon>
        <taxon>Fungi</taxon>
        <taxon>Fungi incertae sedis</taxon>
        <taxon>Chytridiomycota</taxon>
        <taxon>Chytridiomycota incertae sedis</taxon>
        <taxon>Neocallimastigomycetes</taxon>
        <taxon>Neocallimastigales</taxon>
        <taxon>Neocallimastigaceae</taxon>
        <taxon>Neocallimastix</taxon>
    </lineage>
</organism>
<sequence length="523" mass="60504">MREIITLQLGSTANFVGTHFWNSLENKINRIKEGNNENNSQGDVSNKDYQDISIFYKTGISMQKEETFSPRLLIMELKGGLNSIKNSNPFYQNAIDFNALKNDATQLWPGKIETYENDVDERSTFQKTIENPNFEYQKLFNSGYNPKSLDLNENTVKSWSDFNISYYHPKTSIELSEYNVNDETTPFGSFSCGEELYTNGQYGDLLMDDNLRFFLEDCDQLQGFQIICETTSAFGGFTSKLIEEINDEFGHHNVLVYGVENKEENTLLSRINKSLCMQAFNESSLLYIPLEITNTPANNFWSKYYSANVNSLYHSSAIFSSVIESVSLPFSSSKNYDSMIDICSSLSTDSIKLAGISYKYPCKNTEKCDLNHLYYYETMSNMENLFGQQYIYQGMDEIQEFNEKYRCYRTSSWSTKDKYSLSPTFPQIFNKDEIIDIEYFKHRDEKDPNKESVTTDIVTDLPMMTRLACDSSLNFIVNQSYQCLDTYKIIVSKETGYEDDDLFEIREELKRLRDSIGAEDENL</sequence>
<evidence type="ECO:0000313" key="7">
    <source>
        <dbReference type="EMBL" id="ORY66859.1"/>
    </source>
</evidence>
<keyword evidence="4" id="KW-0496">Mitochondrion</keyword>
<dbReference type="Pfam" id="PF10644">
    <property type="entry name" value="Misat_Tub_SegII"/>
    <property type="match status" value="1"/>
</dbReference>
<comment type="function">
    <text evidence="1">Involved in the partitioning of the mitochondrial organelle and mitochondrial DNA (mtDNA) inheritance.</text>
</comment>
<evidence type="ECO:0000259" key="6">
    <source>
        <dbReference type="Pfam" id="PF14881"/>
    </source>
</evidence>
<dbReference type="GO" id="GO:0007005">
    <property type="term" value="P:mitochondrion organization"/>
    <property type="evidence" value="ECO:0007669"/>
    <property type="project" value="InterPro"/>
</dbReference>
<dbReference type="InterPro" id="IPR019605">
    <property type="entry name" value="Misato_II_tubulin-like"/>
</dbReference>
<comment type="similarity">
    <text evidence="3">Belongs to the misato family.</text>
</comment>
<keyword evidence="8" id="KW-1185">Reference proteome</keyword>
<comment type="caution">
    <text evidence="7">The sequence shown here is derived from an EMBL/GenBank/DDBJ whole genome shotgun (WGS) entry which is preliminary data.</text>
</comment>
<dbReference type="OrthoDB" id="271881at2759"/>
<dbReference type="GO" id="GO:0005739">
    <property type="term" value="C:mitochondrion"/>
    <property type="evidence" value="ECO:0007669"/>
    <property type="project" value="UniProtKB-SubCell"/>
</dbReference>
<evidence type="ECO:0000259" key="5">
    <source>
        <dbReference type="Pfam" id="PF10644"/>
    </source>
</evidence>
<proteinExistence type="inferred from homology"/>
<dbReference type="EMBL" id="MCOG01000049">
    <property type="protein sequence ID" value="ORY66859.1"/>
    <property type="molecule type" value="Genomic_DNA"/>
</dbReference>
<dbReference type="Pfam" id="PF14881">
    <property type="entry name" value="Tubulin_3"/>
    <property type="match status" value="1"/>
</dbReference>
<evidence type="ECO:0000256" key="3">
    <source>
        <dbReference type="ARBA" id="ARBA00008507"/>
    </source>
</evidence>
<dbReference type="Gene3D" id="3.40.50.1440">
    <property type="entry name" value="Tubulin/FtsZ, GTPase domain"/>
    <property type="match status" value="1"/>
</dbReference>
<accession>A0A1Y2E5R8</accession>
<name>A0A1Y2E5R8_9FUNG</name>
<evidence type="ECO:0000313" key="8">
    <source>
        <dbReference type="Proteomes" id="UP000193920"/>
    </source>
</evidence>
<dbReference type="STRING" id="1754190.A0A1Y2E5R8"/>
<evidence type="ECO:0000256" key="4">
    <source>
        <dbReference type="ARBA" id="ARBA00023128"/>
    </source>
</evidence>
<evidence type="ECO:0000256" key="1">
    <source>
        <dbReference type="ARBA" id="ARBA00003757"/>
    </source>
</evidence>
<gene>
    <name evidence="7" type="ORF">LY90DRAFT_667801</name>
</gene>
<dbReference type="PANTHER" id="PTHR13391">
    <property type="entry name" value="MITOCHONDRIAL DISTRIBUTION REGULATOR MISATO"/>
    <property type="match status" value="1"/>
</dbReference>
<dbReference type="PANTHER" id="PTHR13391:SF0">
    <property type="entry name" value="PROTEIN MISATO HOMOLOG 1"/>
    <property type="match status" value="1"/>
</dbReference>
<evidence type="ECO:0000256" key="2">
    <source>
        <dbReference type="ARBA" id="ARBA00004173"/>
    </source>
</evidence>
<reference evidence="7 8" key="1">
    <citation type="submission" date="2016-08" db="EMBL/GenBank/DDBJ databases">
        <title>A Parts List for Fungal Cellulosomes Revealed by Comparative Genomics.</title>
        <authorList>
            <consortium name="DOE Joint Genome Institute"/>
            <person name="Haitjema C.H."/>
            <person name="Gilmore S.P."/>
            <person name="Henske J.K."/>
            <person name="Solomon K.V."/>
            <person name="De Groot R."/>
            <person name="Kuo A."/>
            <person name="Mondo S.J."/>
            <person name="Salamov A.A."/>
            <person name="Labutti K."/>
            <person name="Zhao Z."/>
            <person name="Chiniquy J."/>
            <person name="Barry K."/>
            <person name="Brewer H.M."/>
            <person name="Purvine S.O."/>
            <person name="Wright A.T."/>
            <person name="Boxma B."/>
            <person name="Van Alen T."/>
            <person name="Hackstein J.H."/>
            <person name="Baker S.E."/>
            <person name="Grigoriev I.V."/>
            <person name="O'Malley M.A."/>
        </authorList>
    </citation>
    <scope>NUCLEOTIDE SEQUENCE [LARGE SCALE GENOMIC DNA]</scope>
    <source>
        <strain evidence="7 8">G1</strain>
    </source>
</reference>
<dbReference type="Proteomes" id="UP000193920">
    <property type="component" value="Unassembled WGS sequence"/>
</dbReference>
<feature type="domain" description="DML1/Misato tubulin" evidence="6">
    <location>
        <begin position="151"/>
        <end position="329"/>
    </location>
</feature>
<dbReference type="InterPro" id="IPR029209">
    <property type="entry name" value="DML1/Misato_tubulin"/>
</dbReference>
<comment type="subcellular location">
    <subcellularLocation>
        <location evidence="2">Mitochondrion</location>
    </subcellularLocation>
</comment>
<dbReference type="SUPFAM" id="SSF52490">
    <property type="entry name" value="Tubulin nucleotide-binding domain-like"/>
    <property type="match status" value="1"/>
</dbReference>